<dbReference type="Proteomes" id="UP000280296">
    <property type="component" value="Unassembled WGS sequence"/>
</dbReference>
<dbReference type="GO" id="GO:0006298">
    <property type="term" value="P:mismatch repair"/>
    <property type="evidence" value="ECO:0007669"/>
    <property type="project" value="InterPro"/>
</dbReference>
<feature type="coiled-coil region" evidence="7">
    <location>
        <begin position="322"/>
        <end position="360"/>
    </location>
</feature>
<evidence type="ECO:0000256" key="1">
    <source>
        <dbReference type="ARBA" id="ARBA00022730"/>
    </source>
</evidence>
<dbReference type="SMART" id="SM00534">
    <property type="entry name" value="MUTSac"/>
    <property type="match status" value="1"/>
</dbReference>
<dbReference type="PANTHER" id="PTHR48466:SF2">
    <property type="entry name" value="OS10G0509000 PROTEIN"/>
    <property type="match status" value="1"/>
</dbReference>
<feature type="compositionally biased region" description="Low complexity" evidence="8">
    <location>
        <begin position="26"/>
        <end position="39"/>
    </location>
</feature>
<dbReference type="InterPro" id="IPR045076">
    <property type="entry name" value="MutS"/>
</dbReference>
<dbReference type="OrthoDB" id="9808166at2"/>
<reference evidence="10 11" key="2">
    <citation type="submission" date="2019-01" db="EMBL/GenBank/DDBJ databases">
        <title>Tautonia sociabilis, a novel thermotolerant planctomycete of Isosphaeraceae family, isolated from a 4000 m deep subterranean habitat.</title>
        <authorList>
            <person name="Kovaleva O.L."/>
            <person name="Elcheninov A.G."/>
            <person name="Van Heerden E."/>
            <person name="Toshchakov S.V."/>
            <person name="Novikov A."/>
            <person name="Bonch-Osmolovskaya E.A."/>
            <person name="Kublanov I.V."/>
        </authorList>
    </citation>
    <scope>NUCLEOTIDE SEQUENCE [LARGE SCALE GENOMIC DNA]</scope>
    <source>
        <strain evidence="10 11">GM2012</strain>
    </source>
</reference>
<feature type="domain" description="DNA mismatch repair proteins mutS family" evidence="9">
    <location>
        <begin position="204"/>
        <end position="220"/>
    </location>
</feature>
<feature type="region of interest" description="Disordered" evidence="8">
    <location>
        <begin position="424"/>
        <end position="450"/>
    </location>
</feature>
<dbReference type="PROSITE" id="PS00486">
    <property type="entry name" value="DNA_MISMATCH_REPAIR_2"/>
    <property type="match status" value="1"/>
</dbReference>
<evidence type="ECO:0000256" key="6">
    <source>
        <dbReference type="ARBA" id="ARBA00023125"/>
    </source>
</evidence>
<evidence type="ECO:0000256" key="3">
    <source>
        <dbReference type="ARBA" id="ARBA00022801"/>
    </source>
</evidence>
<organism evidence="10 11">
    <name type="scientific">Tautonia sociabilis</name>
    <dbReference type="NCBI Taxonomy" id="2080755"/>
    <lineage>
        <taxon>Bacteria</taxon>
        <taxon>Pseudomonadati</taxon>
        <taxon>Planctomycetota</taxon>
        <taxon>Planctomycetia</taxon>
        <taxon>Isosphaerales</taxon>
        <taxon>Isosphaeraceae</taxon>
        <taxon>Tautonia</taxon>
    </lineage>
</organism>
<dbReference type="InterPro" id="IPR027417">
    <property type="entry name" value="P-loop_NTPase"/>
</dbReference>
<gene>
    <name evidence="10" type="ORF">TsocGM_02990</name>
</gene>
<proteinExistence type="predicted"/>
<dbReference type="GO" id="GO:0019843">
    <property type="term" value="F:rRNA binding"/>
    <property type="evidence" value="ECO:0007669"/>
    <property type="project" value="UniProtKB-KW"/>
</dbReference>
<name>A0A432MQU5_9BACT</name>
<sequence>MFQLPVGSRVPLVEPEYQFDRGLFQPPVGAPAVPGEAVEPPSPPLRFRRLDLPPPEPEEAALKGGLSGRPLEQRRRERSPSADRQRSPSRTSDQPAAEASRPKPDIPVREVVPIDCHLGLQFNILVITGPNTGGKTVALKTVGLLAIMAQCGLHIPANQGSQLPVFDDVLADIGDEQSLEQSLSTFSSHIRRITAILKKATDRSLVLMDEVGAGTDPAEGAALGRAILDELDRLGCRAIVTTHIGDLKTYAFSNPRAENAAVEFDVETLRPRYRLHIGDIGASNALQIARRLAMPAHLVDRASWYLDRRREAGDGSPEWEVVQRMRAEAEQARQEAMAQQAEAERTRAALAQKLADLQSQAERDARLAESRARLQPGDRVVVPRLGYDRPGRVVRVDSKKNKAVVAIGQMNWDVTIDELIPQVLKTPDAPTPAKSRPSPRSATRLEGFPD</sequence>
<evidence type="ECO:0000256" key="7">
    <source>
        <dbReference type="SAM" id="Coils"/>
    </source>
</evidence>
<dbReference type="GO" id="GO:0005524">
    <property type="term" value="F:ATP binding"/>
    <property type="evidence" value="ECO:0007669"/>
    <property type="project" value="UniProtKB-KW"/>
</dbReference>
<dbReference type="InterPro" id="IPR000432">
    <property type="entry name" value="DNA_mismatch_repair_MutS_C"/>
</dbReference>
<keyword evidence="5" id="KW-0694">RNA-binding</keyword>
<comment type="caution">
    <text evidence="10">The sequence shown here is derived from an EMBL/GenBank/DDBJ whole genome shotgun (WGS) entry which is preliminary data.</text>
</comment>
<dbReference type="SUPFAM" id="SSF52540">
    <property type="entry name" value="P-loop containing nucleoside triphosphate hydrolases"/>
    <property type="match status" value="1"/>
</dbReference>
<keyword evidence="7" id="KW-0175">Coiled coil</keyword>
<evidence type="ECO:0000313" key="11">
    <source>
        <dbReference type="Proteomes" id="UP000280296"/>
    </source>
</evidence>
<keyword evidence="6" id="KW-0238">DNA-binding</keyword>
<feature type="region of interest" description="Disordered" evidence="8">
    <location>
        <begin position="25"/>
        <end position="108"/>
    </location>
</feature>
<protein>
    <recommendedName>
        <fullName evidence="9">DNA mismatch repair proteins mutS family domain-containing protein</fullName>
    </recommendedName>
</protein>
<evidence type="ECO:0000256" key="5">
    <source>
        <dbReference type="ARBA" id="ARBA00022884"/>
    </source>
</evidence>
<dbReference type="GO" id="GO:0016787">
    <property type="term" value="F:hydrolase activity"/>
    <property type="evidence" value="ECO:0007669"/>
    <property type="project" value="UniProtKB-KW"/>
</dbReference>
<dbReference type="FunFam" id="3.40.50.300:FF:000830">
    <property type="entry name" value="Endonuclease MutS2"/>
    <property type="match status" value="1"/>
</dbReference>
<accession>A0A432MQU5</accession>
<dbReference type="AlphaFoldDB" id="A0A432MQU5"/>
<reference evidence="10 11" key="1">
    <citation type="submission" date="2018-12" db="EMBL/GenBank/DDBJ databases">
        <authorList>
            <person name="Toschakov S.V."/>
        </authorList>
    </citation>
    <scope>NUCLEOTIDE SEQUENCE [LARGE SCALE GENOMIC DNA]</scope>
    <source>
        <strain evidence="10 11">GM2012</strain>
    </source>
</reference>
<evidence type="ECO:0000259" key="9">
    <source>
        <dbReference type="PROSITE" id="PS00486"/>
    </source>
</evidence>
<evidence type="ECO:0000313" key="10">
    <source>
        <dbReference type="EMBL" id="RUL89405.1"/>
    </source>
</evidence>
<keyword evidence="1" id="KW-0699">rRNA-binding</keyword>
<dbReference type="EMBL" id="RYZH01000003">
    <property type="protein sequence ID" value="RUL89405.1"/>
    <property type="molecule type" value="Genomic_DNA"/>
</dbReference>
<evidence type="ECO:0000256" key="8">
    <source>
        <dbReference type="SAM" id="MobiDB-lite"/>
    </source>
</evidence>
<dbReference type="GO" id="GO:0030983">
    <property type="term" value="F:mismatched DNA binding"/>
    <property type="evidence" value="ECO:0007669"/>
    <property type="project" value="InterPro"/>
</dbReference>
<evidence type="ECO:0000256" key="2">
    <source>
        <dbReference type="ARBA" id="ARBA00022741"/>
    </source>
</evidence>
<dbReference type="Pfam" id="PF00488">
    <property type="entry name" value="MutS_V"/>
    <property type="match status" value="1"/>
</dbReference>
<evidence type="ECO:0000256" key="4">
    <source>
        <dbReference type="ARBA" id="ARBA00022840"/>
    </source>
</evidence>
<dbReference type="Gene3D" id="3.40.50.300">
    <property type="entry name" value="P-loop containing nucleotide triphosphate hydrolases"/>
    <property type="match status" value="1"/>
</dbReference>
<dbReference type="PANTHER" id="PTHR48466">
    <property type="entry name" value="OS10G0509000 PROTEIN-RELATED"/>
    <property type="match status" value="1"/>
</dbReference>
<feature type="compositionally biased region" description="Basic and acidic residues" evidence="8">
    <location>
        <begin position="71"/>
        <end position="86"/>
    </location>
</feature>
<keyword evidence="2" id="KW-0547">Nucleotide-binding</keyword>
<keyword evidence="4" id="KW-0067">ATP-binding</keyword>
<keyword evidence="3" id="KW-0378">Hydrolase</keyword>
<dbReference type="GO" id="GO:0140664">
    <property type="term" value="F:ATP-dependent DNA damage sensor activity"/>
    <property type="evidence" value="ECO:0007669"/>
    <property type="project" value="InterPro"/>
</dbReference>
<keyword evidence="11" id="KW-1185">Reference proteome</keyword>